<dbReference type="AlphaFoldDB" id="A0A4D6UY07"/>
<keyword evidence="2" id="KW-0328">Glycosyltransferase</keyword>
<reference evidence="2" key="1">
    <citation type="submission" date="2018-09" db="EMBL/GenBank/DDBJ databases">
        <authorList>
            <person name="Pasella M."/>
            <person name="Verbruggen H."/>
            <person name="Nelson W.A."/>
            <person name="Diaz-Tapia P."/>
        </authorList>
    </citation>
    <scope>NUCLEOTIDE SEQUENCE</scope>
</reference>
<evidence type="ECO:0000259" key="1">
    <source>
        <dbReference type="Pfam" id="PF14681"/>
    </source>
</evidence>
<organism evidence="2">
    <name type="scientific">Pleurostichidium falkenbergii</name>
    <dbReference type="NCBI Taxonomy" id="121064"/>
    <lineage>
        <taxon>Eukaryota</taxon>
        <taxon>Rhodophyta</taxon>
        <taxon>Florideophyceae</taxon>
        <taxon>Rhodymeniophycidae</taxon>
        <taxon>Ceramiales</taxon>
        <taxon>Rhodomelaceae</taxon>
        <taxon>Pleurostichidium</taxon>
    </lineage>
</organism>
<feature type="domain" description="Phosphoribosyltransferase" evidence="1">
    <location>
        <begin position="8"/>
        <end position="186"/>
    </location>
</feature>
<dbReference type="Gene3D" id="3.40.50.2020">
    <property type="match status" value="1"/>
</dbReference>
<evidence type="ECO:0000313" key="2">
    <source>
        <dbReference type="EMBL" id="QCH39756.1"/>
    </source>
</evidence>
<reference evidence="2" key="2">
    <citation type="journal article" date="2019" name="Phycologia">
        <title>The phylogenetic position of the morphologically unusual Pleurostichidium falkenbergii (Rhodomelaceae, Rhodophyta) based on plastid phylogenomics.</title>
        <authorList>
            <person name="Pasella M.M."/>
            <person name="Verbruggen H."/>
            <person name="Nelson W.A."/>
            <person name="Diaz-Tapia P."/>
        </authorList>
    </citation>
    <scope>NUCLEOTIDE SEQUENCE</scope>
</reference>
<gene>
    <name evidence="2" type="primary">upp</name>
</gene>
<name>A0A4D6UY07_9FLOR</name>
<protein>
    <submittedName>
        <fullName evidence="2">Uracil phosphoribosyltransferase</fullName>
    </submittedName>
</protein>
<dbReference type="GO" id="GO:0016757">
    <property type="term" value="F:glycosyltransferase activity"/>
    <property type="evidence" value="ECO:0007669"/>
    <property type="project" value="UniProtKB-KW"/>
</dbReference>
<geneLocation type="plastid" evidence="2"/>
<accession>A0A4D6UY07</accession>
<dbReference type="InterPro" id="IPR000836">
    <property type="entry name" value="PRTase_dom"/>
</dbReference>
<keyword evidence="2" id="KW-0934">Plastid</keyword>
<dbReference type="RefSeq" id="YP_009654469.1">
    <property type="nucleotide sequence ID" value="NC_042794.1"/>
</dbReference>
<proteinExistence type="predicted"/>
<dbReference type="Pfam" id="PF14681">
    <property type="entry name" value="UPRTase"/>
    <property type="match status" value="1"/>
</dbReference>
<keyword evidence="2" id="KW-0808">Transferase</keyword>
<dbReference type="EMBL" id="MH853471">
    <property type="protein sequence ID" value="QCH39756.1"/>
    <property type="molecule type" value="Genomic_DNA"/>
</dbReference>
<dbReference type="InterPro" id="IPR029057">
    <property type="entry name" value="PRTase-like"/>
</dbReference>
<sequence length="189" mass="22365">MKLNIYQVSHPVVKILSTNISEQKQEYNYKYIGFLLIYEIFRKQVDITQIYIKTIKNVKRFELINQNRKLLILTNISNTYDILGDIKIIMPQLNILHINYDNVQDIENSIHNLKIDNTKIKIFVIEKLIEHSKILNLVKYLNTNKYINIENISIGCVVSTEKILNQIARQYPQLKIYTTKIIDNKNIII</sequence>
<dbReference type="GeneID" id="40488365"/>